<evidence type="ECO:0000256" key="1">
    <source>
        <dbReference type="SAM" id="MobiDB-lite"/>
    </source>
</evidence>
<dbReference type="EMBL" id="EAAA01002188">
    <property type="status" value="NOT_ANNOTATED_CDS"/>
    <property type="molecule type" value="Genomic_DNA"/>
</dbReference>
<reference evidence="3" key="2">
    <citation type="journal article" date="2008" name="Genome Biol.">
        <title>Improved genome assembly and evidence-based global gene model set for the chordate Ciona intestinalis: new insight into intron and operon populations.</title>
        <authorList>
            <person name="Satou Y."/>
            <person name="Mineta K."/>
            <person name="Ogasawara M."/>
            <person name="Sasakura Y."/>
            <person name="Shoguchi E."/>
            <person name="Ueno K."/>
            <person name="Yamada L."/>
            <person name="Matsumoto J."/>
            <person name="Wasserscheid J."/>
            <person name="Dewar K."/>
            <person name="Wiley G.B."/>
            <person name="Macmil S.L."/>
            <person name="Roe B.A."/>
            <person name="Zeller R.W."/>
            <person name="Hastings K.E."/>
            <person name="Lemaire P."/>
            <person name="Lindquist E."/>
            <person name="Endo T."/>
            <person name="Hotta K."/>
            <person name="Inaba K."/>
        </authorList>
    </citation>
    <scope>NUCLEOTIDE SEQUENCE [LARGE SCALE GENOMIC DNA]</scope>
    <source>
        <strain evidence="3">wild type</strain>
    </source>
</reference>
<evidence type="ECO:0000313" key="4">
    <source>
        <dbReference type="Proteomes" id="UP000008144"/>
    </source>
</evidence>
<dbReference type="PROSITE" id="PS51703">
    <property type="entry name" value="DZF"/>
    <property type="match status" value="1"/>
</dbReference>
<dbReference type="Proteomes" id="UP000008144">
    <property type="component" value="Chromosome 5"/>
</dbReference>
<proteinExistence type="predicted"/>
<dbReference type="GeneTree" id="ENSGT00530000068841"/>
<dbReference type="AlphaFoldDB" id="F6Z677"/>
<dbReference type="InterPro" id="IPR006561">
    <property type="entry name" value="DZF_dom"/>
</dbReference>
<organism evidence="3 4">
    <name type="scientific">Ciona intestinalis</name>
    <name type="common">Transparent sea squirt</name>
    <name type="synonym">Ascidia intestinalis</name>
    <dbReference type="NCBI Taxonomy" id="7719"/>
    <lineage>
        <taxon>Eukaryota</taxon>
        <taxon>Metazoa</taxon>
        <taxon>Chordata</taxon>
        <taxon>Tunicata</taxon>
        <taxon>Ascidiacea</taxon>
        <taxon>Phlebobranchia</taxon>
        <taxon>Cionidae</taxon>
        <taxon>Ciona</taxon>
    </lineage>
</organism>
<feature type="domain" description="DZF" evidence="2">
    <location>
        <begin position="1"/>
        <end position="179"/>
    </location>
</feature>
<sequence length="179" mass="20328">MKKLEQQTSSPNKKEVDKSPEPCPENSSQVVKHSAPTALERIDEADKDQRLIGVVGYGCANIRLMLNSLQHLGHVVLCKNKVTKSFLRLFPDLIIEAFKSDPKHDVELYTVVLDEENEIIKITHSNLLNAVVEVRLTSPKYSLSWCTDTAEENPTNGLNVDNCLSNLTLIRRTRWFDRK</sequence>
<feature type="compositionally biased region" description="Polar residues" evidence="1">
    <location>
        <begin position="1"/>
        <end position="11"/>
    </location>
</feature>
<keyword evidence="4" id="KW-1185">Reference proteome</keyword>
<dbReference type="InParanoid" id="F6Z677"/>
<evidence type="ECO:0000259" key="2">
    <source>
        <dbReference type="PROSITE" id="PS51703"/>
    </source>
</evidence>
<dbReference type="Gene3D" id="3.30.460.10">
    <property type="entry name" value="Beta Polymerase, domain 2"/>
    <property type="match status" value="1"/>
</dbReference>
<reference evidence="3" key="4">
    <citation type="submission" date="2025-09" db="UniProtKB">
        <authorList>
            <consortium name="Ensembl"/>
        </authorList>
    </citation>
    <scope>IDENTIFICATION</scope>
</reference>
<reference evidence="3" key="3">
    <citation type="submission" date="2025-08" db="UniProtKB">
        <authorList>
            <consortium name="Ensembl"/>
        </authorList>
    </citation>
    <scope>IDENTIFICATION</scope>
</reference>
<reference evidence="4" key="1">
    <citation type="journal article" date="2002" name="Science">
        <title>The draft genome of Ciona intestinalis: insights into chordate and vertebrate origins.</title>
        <authorList>
            <person name="Dehal P."/>
            <person name="Satou Y."/>
            <person name="Campbell R.K."/>
            <person name="Chapman J."/>
            <person name="Degnan B."/>
            <person name="De Tomaso A."/>
            <person name="Davidson B."/>
            <person name="Di Gregorio A."/>
            <person name="Gelpke M."/>
            <person name="Goodstein D.M."/>
            <person name="Harafuji N."/>
            <person name="Hastings K.E."/>
            <person name="Ho I."/>
            <person name="Hotta K."/>
            <person name="Huang W."/>
            <person name="Kawashima T."/>
            <person name="Lemaire P."/>
            <person name="Martinez D."/>
            <person name="Meinertzhagen I.A."/>
            <person name="Necula S."/>
            <person name="Nonaka M."/>
            <person name="Putnam N."/>
            <person name="Rash S."/>
            <person name="Saiga H."/>
            <person name="Satake M."/>
            <person name="Terry A."/>
            <person name="Yamada L."/>
            <person name="Wang H.G."/>
            <person name="Awazu S."/>
            <person name="Azumi K."/>
            <person name="Boore J."/>
            <person name="Branno M."/>
            <person name="Chin-Bow S."/>
            <person name="DeSantis R."/>
            <person name="Doyle S."/>
            <person name="Francino P."/>
            <person name="Keys D.N."/>
            <person name="Haga S."/>
            <person name="Hayashi H."/>
            <person name="Hino K."/>
            <person name="Imai K.S."/>
            <person name="Inaba K."/>
            <person name="Kano S."/>
            <person name="Kobayashi K."/>
            <person name="Kobayashi M."/>
            <person name="Lee B.I."/>
            <person name="Makabe K.W."/>
            <person name="Manohar C."/>
            <person name="Matassi G."/>
            <person name="Medina M."/>
            <person name="Mochizuki Y."/>
            <person name="Mount S."/>
            <person name="Morishita T."/>
            <person name="Miura S."/>
            <person name="Nakayama A."/>
            <person name="Nishizaka S."/>
            <person name="Nomoto H."/>
            <person name="Ohta F."/>
            <person name="Oishi K."/>
            <person name="Rigoutsos I."/>
            <person name="Sano M."/>
            <person name="Sasaki A."/>
            <person name="Sasakura Y."/>
            <person name="Shoguchi E."/>
            <person name="Shin-i T."/>
            <person name="Spagnuolo A."/>
            <person name="Stainier D."/>
            <person name="Suzuki M.M."/>
            <person name="Tassy O."/>
            <person name="Takatori N."/>
            <person name="Tokuoka M."/>
            <person name="Yagi K."/>
            <person name="Yoshizaki F."/>
            <person name="Wada S."/>
            <person name="Zhang C."/>
            <person name="Hyatt P.D."/>
            <person name="Larimer F."/>
            <person name="Detter C."/>
            <person name="Doggett N."/>
            <person name="Glavina T."/>
            <person name="Hawkins T."/>
            <person name="Richardson P."/>
            <person name="Lucas S."/>
            <person name="Kohara Y."/>
            <person name="Levine M."/>
            <person name="Satoh N."/>
            <person name="Rokhsar D.S."/>
        </authorList>
    </citation>
    <scope>NUCLEOTIDE SEQUENCE [LARGE SCALE GENOMIC DNA]</scope>
</reference>
<dbReference type="InterPro" id="IPR043519">
    <property type="entry name" value="NT_sf"/>
</dbReference>
<dbReference type="Ensembl" id="ENSCINT00000016543.3">
    <property type="protein sequence ID" value="ENSCINP00000016543.3"/>
    <property type="gene ID" value="ENSCING00000008092.3"/>
</dbReference>
<evidence type="ECO:0000313" key="3">
    <source>
        <dbReference type="Ensembl" id="ENSCINP00000016543.3"/>
    </source>
</evidence>
<accession>F6Z677</accession>
<name>F6Z677_CIOIN</name>
<feature type="region of interest" description="Disordered" evidence="1">
    <location>
        <begin position="1"/>
        <end position="34"/>
    </location>
</feature>
<protein>
    <recommendedName>
        <fullName evidence="2">DZF domain-containing protein</fullName>
    </recommendedName>
</protein>
<dbReference type="HOGENOM" id="CLU_1506695_0_0_1"/>